<keyword evidence="7" id="KW-1185">Reference proteome</keyword>
<dbReference type="GO" id="GO:0046872">
    <property type="term" value="F:metal ion binding"/>
    <property type="evidence" value="ECO:0007669"/>
    <property type="project" value="UniProtKB-KW"/>
</dbReference>
<dbReference type="GO" id="GO:0009231">
    <property type="term" value="P:riboflavin biosynthetic process"/>
    <property type="evidence" value="ECO:0007669"/>
    <property type="project" value="TreeGrafter"/>
</dbReference>
<dbReference type="Pfam" id="PF02633">
    <property type="entry name" value="Creatininase"/>
    <property type="match status" value="1"/>
</dbReference>
<dbReference type="PANTHER" id="PTHR35005">
    <property type="entry name" value="3-DEHYDRO-SCYLLO-INOSOSE HYDROLASE"/>
    <property type="match status" value="1"/>
</dbReference>
<keyword evidence="4" id="KW-0862">Zinc</keyword>
<comment type="similarity">
    <text evidence="5">Belongs to the creatininase superfamily.</text>
</comment>
<dbReference type="InterPro" id="IPR003785">
    <property type="entry name" value="Creatininase/forma_Hydrolase"/>
</dbReference>
<evidence type="ECO:0000256" key="5">
    <source>
        <dbReference type="ARBA" id="ARBA00024029"/>
    </source>
</evidence>
<accession>A0A1G7BKB0</accession>
<protein>
    <submittedName>
        <fullName evidence="6">Creatinine amidohydrolase</fullName>
    </submittedName>
</protein>
<dbReference type="PANTHER" id="PTHR35005:SF1">
    <property type="entry name" value="2-AMINO-5-FORMYLAMINO-6-RIBOSYLAMINOPYRIMIDIN-4(3H)-ONE 5'-MONOPHOSPHATE DEFORMYLASE"/>
    <property type="match status" value="1"/>
</dbReference>
<dbReference type="Proteomes" id="UP000198994">
    <property type="component" value="Unassembled WGS sequence"/>
</dbReference>
<dbReference type="OrthoDB" id="9801445at2"/>
<name>A0A1G7BKB0_9RHOB</name>
<evidence type="ECO:0000256" key="3">
    <source>
        <dbReference type="ARBA" id="ARBA00022801"/>
    </source>
</evidence>
<comment type="cofactor">
    <cofactor evidence="1">
        <name>Zn(2+)</name>
        <dbReference type="ChEBI" id="CHEBI:29105"/>
    </cofactor>
</comment>
<dbReference type="EMBL" id="FNAV01000002">
    <property type="protein sequence ID" value="SDE27413.1"/>
    <property type="molecule type" value="Genomic_DNA"/>
</dbReference>
<evidence type="ECO:0000313" key="7">
    <source>
        <dbReference type="Proteomes" id="UP000198994"/>
    </source>
</evidence>
<dbReference type="RefSeq" id="WP_008884955.1">
    <property type="nucleotide sequence ID" value="NZ_FNAV01000002.1"/>
</dbReference>
<reference evidence="7" key="1">
    <citation type="submission" date="2016-10" db="EMBL/GenBank/DDBJ databases">
        <authorList>
            <person name="Varghese N."/>
            <person name="Submissions S."/>
        </authorList>
    </citation>
    <scope>NUCLEOTIDE SEQUENCE [LARGE SCALE GENOMIC DNA]</scope>
    <source>
        <strain evidence="7">DSM 10146</strain>
    </source>
</reference>
<sequence>MIDKIRMAELTSEEARQELTSEAVVLLPMGSLEDQGIHAPMGDYLAADLMAMEIAKAAREGGVSTFVAPVIPFGGKDYFESSHGGISISHATLCGILDDMFGCLNRHGIRKIMIVNGHGGNVPAITEVALRWRQKAGLFIPSMYLWQVAYGELPALIGAEKAKASSGHGGDPLTSVGLHFYPDLIRKDLVREAPTGSTIKGMDIGGFSSVVYDGAKIQAPIEALEATETGAYGCNPTLCSAETGDVLVKRLAAIGAGLVIDHVAKGLHD</sequence>
<gene>
    <name evidence="6" type="ORF">SAMN04488105_102229</name>
</gene>
<keyword evidence="3 6" id="KW-0378">Hydrolase</keyword>
<dbReference type="SUPFAM" id="SSF102215">
    <property type="entry name" value="Creatininase"/>
    <property type="match status" value="1"/>
</dbReference>
<dbReference type="GO" id="GO:0016811">
    <property type="term" value="F:hydrolase activity, acting on carbon-nitrogen (but not peptide) bonds, in linear amides"/>
    <property type="evidence" value="ECO:0007669"/>
    <property type="project" value="TreeGrafter"/>
</dbReference>
<dbReference type="Gene3D" id="3.40.50.10310">
    <property type="entry name" value="Creatininase"/>
    <property type="match status" value="1"/>
</dbReference>
<dbReference type="STRING" id="282683.SAMN04488105_102229"/>
<evidence type="ECO:0000256" key="2">
    <source>
        <dbReference type="ARBA" id="ARBA00022723"/>
    </source>
</evidence>
<evidence type="ECO:0000256" key="1">
    <source>
        <dbReference type="ARBA" id="ARBA00001947"/>
    </source>
</evidence>
<dbReference type="AlphaFoldDB" id="A0A1G7BKB0"/>
<dbReference type="InterPro" id="IPR024087">
    <property type="entry name" value="Creatininase-like_sf"/>
</dbReference>
<evidence type="ECO:0000313" key="6">
    <source>
        <dbReference type="EMBL" id="SDE27413.1"/>
    </source>
</evidence>
<proteinExistence type="inferred from homology"/>
<evidence type="ECO:0000256" key="4">
    <source>
        <dbReference type="ARBA" id="ARBA00022833"/>
    </source>
</evidence>
<organism evidence="6 7">
    <name type="scientific">Salipiger thiooxidans</name>
    <dbReference type="NCBI Taxonomy" id="282683"/>
    <lineage>
        <taxon>Bacteria</taxon>
        <taxon>Pseudomonadati</taxon>
        <taxon>Pseudomonadota</taxon>
        <taxon>Alphaproteobacteria</taxon>
        <taxon>Rhodobacterales</taxon>
        <taxon>Roseobacteraceae</taxon>
        <taxon>Salipiger</taxon>
    </lineage>
</organism>
<keyword evidence="2" id="KW-0479">Metal-binding</keyword>